<dbReference type="Gene3D" id="3.40.50.150">
    <property type="entry name" value="Vaccinia Virus protein VP39"/>
    <property type="match status" value="1"/>
</dbReference>
<dbReference type="InterPro" id="IPR014710">
    <property type="entry name" value="RmlC-like_jellyroll"/>
</dbReference>
<organism evidence="3 4">
    <name type="scientific">Serratia ficaria</name>
    <dbReference type="NCBI Taxonomy" id="61651"/>
    <lineage>
        <taxon>Bacteria</taxon>
        <taxon>Pseudomonadati</taxon>
        <taxon>Pseudomonadota</taxon>
        <taxon>Gammaproteobacteria</taxon>
        <taxon>Enterobacterales</taxon>
        <taxon>Yersiniaceae</taxon>
        <taxon>Serratia</taxon>
    </lineage>
</organism>
<accession>A0A240B617</accession>
<keyword evidence="3" id="KW-0808">Transferase</keyword>
<dbReference type="AlphaFoldDB" id="A0A240B617"/>
<dbReference type="GO" id="GO:0008757">
    <property type="term" value="F:S-adenosylmethionine-dependent methyltransferase activity"/>
    <property type="evidence" value="ECO:0007669"/>
    <property type="project" value="InterPro"/>
</dbReference>
<dbReference type="NCBIfam" id="NF008992">
    <property type="entry name" value="PRK12335.1"/>
    <property type="match status" value="1"/>
</dbReference>
<dbReference type="GO" id="GO:0032259">
    <property type="term" value="P:methylation"/>
    <property type="evidence" value="ECO:0007669"/>
    <property type="project" value="UniProtKB-KW"/>
</dbReference>
<dbReference type="InterPro" id="IPR014431">
    <property type="entry name" value="Tellurite-R_TehB-2"/>
</dbReference>
<dbReference type="SUPFAM" id="SSF53335">
    <property type="entry name" value="S-adenosyl-L-methionine-dependent methyltransferases"/>
    <property type="match status" value="1"/>
</dbReference>
<dbReference type="InterPro" id="IPR015392">
    <property type="entry name" value="TehB/YeaR-like_dom"/>
</dbReference>
<dbReference type="SUPFAM" id="SSF51197">
    <property type="entry name" value="Clavaminate synthase-like"/>
    <property type="match status" value="1"/>
</dbReference>
<dbReference type="GO" id="GO:0046690">
    <property type="term" value="P:response to tellurium ion"/>
    <property type="evidence" value="ECO:0007669"/>
    <property type="project" value="InterPro"/>
</dbReference>
<feature type="domain" description="Tellurite resistance methyltransferase TehB-like" evidence="1">
    <location>
        <begin position="90"/>
        <end position="282"/>
    </location>
</feature>
<dbReference type="InterPro" id="IPR015985">
    <property type="entry name" value="TehB-like_dom"/>
</dbReference>
<dbReference type="GeneID" id="75026206"/>
<reference evidence="3 4" key="1">
    <citation type="submission" date="2017-06" db="EMBL/GenBank/DDBJ databases">
        <authorList>
            <consortium name="Pathogen Informatics"/>
        </authorList>
    </citation>
    <scope>NUCLEOTIDE SEQUENCE [LARGE SCALE GENOMIC DNA]</scope>
    <source>
        <strain evidence="3 4">NCTC12148</strain>
    </source>
</reference>
<dbReference type="CDD" id="cd02440">
    <property type="entry name" value="AdoMet_MTases"/>
    <property type="match status" value="1"/>
</dbReference>
<dbReference type="Proteomes" id="UP000215134">
    <property type="component" value="Chromosome 1"/>
</dbReference>
<proteinExistence type="predicted"/>
<dbReference type="NCBIfam" id="NF008405">
    <property type="entry name" value="PRK11207.1"/>
    <property type="match status" value="1"/>
</dbReference>
<evidence type="ECO:0000313" key="3">
    <source>
        <dbReference type="EMBL" id="SNV90456.1"/>
    </source>
</evidence>
<sequence length="286" mass="32604">MDQLLCYKTLPEWDAATLPEAFRQRHNTQSGTWAKLTLLSGSLTFAMMTEDGATRETWQFSPASQPPFIEPQQWHRIVAFSDDMTCQLAFYCSPEDYYHKKYELTRTHSEVIEAAARIAPGKALDLGCGGGRNSLYLNLKGFDVTAWDKHAPSIERLNQIIDAERLSNLNAGVRDLNTQRFSGEYDFILSTVVLMFLDRRQIPTIVQNMQDSTRRGGHNLIVAAMDTPDYPCPLPFPFTFKPGELKNCYRDWEILKYNEEVGQLHKTDAAGNRISLRFATLLARKL</sequence>
<feature type="domain" description="TehB/YeaR-like" evidence="2">
    <location>
        <begin position="8"/>
        <end position="88"/>
    </location>
</feature>
<name>A0A240B617_SERFI</name>
<evidence type="ECO:0000259" key="1">
    <source>
        <dbReference type="Pfam" id="PF03848"/>
    </source>
</evidence>
<evidence type="ECO:0000259" key="2">
    <source>
        <dbReference type="Pfam" id="PF09313"/>
    </source>
</evidence>
<gene>
    <name evidence="3" type="primary">tehB</name>
    <name evidence="3" type="ORF">SAMEA4384070_01028</name>
</gene>
<dbReference type="GO" id="GO:0005737">
    <property type="term" value="C:cytoplasm"/>
    <property type="evidence" value="ECO:0007669"/>
    <property type="project" value="InterPro"/>
</dbReference>
<dbReference type="Pfam" id="PF03848">
    <property type="entry name" value="TehB"/>
    <property type="match status" value="1"/>
</dbReference>
<keyword evidence="4" id="KW-1185">Reference proteome</keyword>
<dbReference type="EMBL" id="LT906479">
    <property type="protein sequence ID" value="SNV90456.1"/>
    <property type="molecule type" value="Genomic_DNA"/>
</dbReference>
<dbReference type="InterPro" id="IPR029063">
    <property type="entry name" value="SAM-dependent_MTases_sf"/>
</dbReference>
<protein>
    <submittedName>
        <fullName evidence="3">Tellurite resistance protein TehB homolog</fullName>
        <ecNumber evidence="3">2.1.1.-</ecNumber>
    </submittedName>
</protein>
<dbReference type="InterPro" id="IPR004537">
    <property type="entry name" value="Tellurite-R_MeTrfase_TehB"/>
</dbReference>
<dbReference type="STRING" id="1411141.GCA_001590885_01673"/>
<dbReference type="Pfam" id="PF09313">
    <property type="entry name" value="TehB-like"/>
    <property type="match status" value="1"/>
</dbReference>
<dbReference type="EC" id="2.1.1.-" evidence="3"/>
<dbReference type="NCBIfam" id="TIGR00477">
    <property type="entry name" value="tehB"/>
    <property type="match status" value="1"/>
</dbReference>
<dbReference type="PIRSF" id="PIRSF005215">
    <property type="entry name" value="TehB"/>
    <property type="match status" value="1"/>
</dbReference>
<keyword evidence="3" id="KW-0489">Methyltransferase</keyword>
<dbReference type="RefSeq" id="WP_095095955.1">
    <property type="nucleotide sequence ID" value="NZ_CAMIQD010000001.1"/>
</dbReference>
<evidence type="ECO:0000313" key="4">
    <source>
        <dbReference type="Proteomes" id="UP000215134"/>
    </source>
</evidence>
<dbReference type="OrthoDB" id="9804312at2"/>
<dbReference type="Gene3D" id="2.60.120.10">
    <property type="entry name" value="Jelly Rolls"/>
    <property type="match status" value="1"/>
</dbReference>
<dbReference type="KEGG" id="sfj:SAMEA4384070_1028"/>